<name>A0A6P3YAX5_DINQU</name>
<accession>A0A6P3YAX5</accession>
<dbReference type="InterPro" id="IPR036397">
    <property type="entry name" value="RNaseH_sf"/>
</dbReference>
<dbReference type="GO" id="GO:0035861">
    <property type="term" value="C:site of double-strand break"/>
    <property type="evidence" value="ECO:0007669"/>
    <property type="project" value="TreeGrafter"/>
</dbReference>
<dbReference type="PANTHER" id="PTHR46060:SF2">
    <property type="entry name" value="HISTONE-LYSINE N-METHYLTRANSFERASE SETMAR"/>
    <property type="match status" value="1"/>
</dbReference>
<evidence type="ECO:0000313" key="3">
    <source>
        <dbReference type="RefSeq" id="XP_014487508.1"/>
    </source>
</evidence>
<dbReference type="GO" id="GO:0044774">
    <property type="term" value="P:mitotic DNA integrity checkpoint signaling"/>
    <property type="evidence" value="ECO:0007669"/>
    <property type="project" value="TreeGrafter"/>
</dbReference>
<dbReference type="GO" id="GO:0046975">
    <property type="term" value="F:histone H3K36 methyltransferase activity"/>
    <property type="evidence" value="ECO:0007669"/>
    <property type="project" value="TreeGrafter"/>
</dbReference>
<evidence type="ECO:0000313" key="4">
    <source>
        <dbReference type="RefSeq" id="XP_014487509.1"/>
    </source>
</evidence>
<dbReference type="GO" id="GO:0000793">
    <property type="term" value="C:condensed chromosome"/>
    <property type="evidence" value="ECO:0007669"/>
    <property type="project" value="TreeGrafter"/>
</dbReference>
<dbReference type="AlphaFoldDB" id="A0A6P3YAX5"/>
<dbReference type="OrthoDB" id="10017160at2759"/>
<dbReference type="GO" id="GO:0000729">
    <property type="term" value="P:DNA double-strand break processing"/>
    <property type="evidence" value="ECO:0007669"/>
    <property type="project" value="TreeGrafter"/>
</dbReference>
<sequence>MKHHPWQLSNGSLTNSSVDVFRSKTSIVKGGLPLQSLQKTSTLCTMIEADNHCTFRDIQVSLGISMTQIKIILHDHLAVGKLCARWILHNLTQAQKKARVDWCKKMIKKFNRGQTKSMFNIGTGDKTWIYCYKQESKRQSAQWIFQDEEKPTKVKRGRSWHENGGFFL</sequence>
<dbReference type="PANTHER" id="PTHR46060">
    <property type="entry name" value="MARINER MOS1 TRANSPOSASE-LIKE PROTEIN"/>
    <property type="match status" value="1"/>
</dbReference>
<keyword evidence="1" id="KW-1185">Reference proteome</keyword>
<dbReference type="GO" id="GO:0044547">
    <property type="term" value="F:DNA topoisomerase binding"/>
    <property type="evidence" value="ECO:0007669"/>
    <property type="project" value="TreeGrafter"/>
</dbReference>
<dbReference type="RefSeq" id="XP_014487508.1">
    <property type="nucleotide sequence ID" value="XM_014632022.1"/>
</dbReference>
<dbReference type="GO" id="GO:0003697">
    <property type="term" value="F:single-stranded DNA binding"/>
    <property type="evidence" value="ECO:0007669"/>
    <property type="project" value="TreeGrafter"/>
</dbReference>
<dbReference type="Proteomes" id="UP000515204">
    <property type="component" value="Unplaced"/>
</dbReference>
<dbReference type="GO" id="GO:0015074">
    <property type="term" value="P:DNA integration"/>
    <property type="evidence" value="ECO:0007669"/>
    <property type="project" value="TreeGrafter"/>
</dbReference>
<reference evidence="2 3" key="1">
    <citation type="submission" date="2025-04" db="UniProtKB">
        <authorList>
            <consortium name="RefSeq"/>
        </authorList>
    </citation>
    <scope>IDENTIFICATION</scope>
</reference>
<proteinExistence type="predicted"/>
<dbReference type="Gene3D" id="3.30.420.10">
    <property type="entry name" value="Ribonuclease H-like superfamily/Ribonuclease H"/>
    <property type="match status" value="1"/>
</dbReference>
<dbReference type="RefSeq" id="XP_014487509.1">
    <property type="nucleotide sequence ID" value="XM_014632023.1"/>
</dbReference>
<dbReference type="GO" id="GO:0000014">
    <property type="term" value="F:single-stranded DNA endodeoxyribonuclease activity"/>
    <property type="evidence" value="ECO:0007669"/>
    <property type="project" value="TreeGrafter"/>
</dbReference>
<organism evidence="1 3">
    <name type="scientific">Dinoponera quadriceps</name>
    <name type="common">South American ant</name>
    <dbReference type="NCBI Taxonomy" id="609295"/>
    <lineage>
        <taxon>Eukaryota</taxon>
        <taxon>Metazoa</taxon>
        <taxon>Ecdysozoa</taxon>
        <taxon>Arthropoda</taxon>
        <taxon>Hexapoda</taxon>
        <taxon>Insecta</taxon>
        <taxon>Pterygota</taxon>
        <taxon>Neoptera</taxon>
        <taxon>Endopterygota</taxon>
        <taxon>Hymenoptera</taxon>
        <taxon>Apocrita</taxon>
        <taxon>Aculeata</taxon>
        <taxon>Formicoidea</taxon>
        <taxon>Formicidae</taxon>
        <taxon>Ponerinae</taxon>
        <taxon>Ponerini</taxon>
        <taxon>Dinoponera</taxon>
    </lineage>
</organism>
<evidence type="ECO:0000313" key="1">
    <source>
        <dbReference type="Proteomes" id="UP000515204"/>
    </source>
</evidence>
<dbReference type="GO" id="GO:0042800">
    <property type="term" value="F:histone H3K4 methyltransferase activity"/>
    <property type="evidence" value="ECO:0007669"/>
    <property type="project" value="TreeGrafter"/>
</dbReference>
<dbReference type="KEGG" id="dqu:106751193"/>
<evidence type="ECO:0000313" key="2">
    <source>
        <dbReference type="RefSeq" id="XP_014487507.1"/>
    </source>
</evidence>
<dbReference type="GO" id="GO:0005634">
    <property type="term" value="C:nucleus"/>
    <property type="evidence" value="ECO:0007669"/>
    <property type="project" value="TreeGrafter"/>
</dbReference>
<dbReference type="GeneID" id="106751193"/>
<dbReference type="GO" id="GO:0006303">
    <property type="term" value="P:double-strand break repair via nonhomologous end joining"/>
    <property type="evidence" value="ECO:0007669"/>
    <property type="project" value="TreeGrafter"/>
</dbReference>
<dbReference type="GO" id="GO:0031297">
    <property type="term" value="P:replication fork processing"/>
    <property type="evidence" value="ECO:0007669"/>
    <property type="project" value="TreeGrafter"/>
</dbReference>
<gene>
    <name evidence="2 3 4" type="primary">LOC106751193</name>
</gene>
<protein>
    <submittedName>
        <fullName evidence="2 3">Uncharacterized protein LOC106751193 isoform X1</fullName>
    </submittedName>
</protein>
<dbReference type="GO" id="GO:0003690">
    <property type="term" value="F:double-stranded DNA binding"/>
    <property type="evidence" value="ECO:0007669"/>
    <property type="project" value="TreeGrafter"/>
</dbReference>
<dbReference type="InterPro" id="IPR052709">
    <property type="entry name" value="Transposase-MT_Hybrid"/>
</dbReference>
<dbReference type="RefSeq" id="XP_014487507.1">
    <property type="nucleotide sequence ID" value="XM_014632021.1"/>
</dbReference>